<dbReference type="Proteomes" id="UP000323819">
    <property type="component" value="Unassembled WGS sequence"/>
</dbReference>
<evidence type="ECO:0000313" key="2">
    <source>
        <dbReference type="Proteomes" id="UP000323819"/>
    </source>
</evidence>
<evidence type="ECO:0000313" key="1">
    <source>
        <dbReference type="EMBL" id="TXX67435.1"/>
    </source>
</evidence>
<dbReference type="AlphaFoldDB" id="A0ABD7STI7"/>
<sequence length="132" mass="15246">MLSDEQEHTQKIMDALVELLRKAKLRISDEKKCQEDLEQFLLSEGLPFSREHHLSDGRSIIDFFFPRSGIGIEVKVLKNWGKMKIYRQCKRYCDNTELKGLILMTACPQGLPDIIQGKPAKLHFLGENALWS</sequence>
<gene>
    <name evidence="1" type="ORF">FXF03_02315</name>
</gene>
<accession>A0ABD7STI7</accession>
<organism evidence="1 2">
    <name type="scientific">Vibrio cholerae</name>
    <dbReference type="NCBI Taxonomy" id="666"/>
    <lineage>
        <taxon>Bacteria</taxon>
        <taxon>Pseudomonadati</taxon>
        <taxon>Pseudomonadota</taxon>
        <taxon>Gammaproteobacteria</taxon>
        <taxon>Vibrionales</taxon>
        <taxon>Vibrionaceae</taxon>
        <taxon>Vibrio</taxon>
    </lineage>
</organism>
<protein>
    <submittedName>
        <fullName evidence="1">Uncharacterized protein</fullName>
    </submittedName>
</protein>
<name>A0ABD7STI7_VIBCL</name>
<dbReference type="RefSeq" id="WP_044125933.1">
    <property type="nucleotide sequence ID" value="NZ_JAANNJ010000015.1"/>
</dbReference>
<reference evidence="1 2" key="1">
    <citation type="submission" date="2019-06" db="EMBL/GenBank/DDBJ databases">
        <title>Vibrio cholerae phylogeny based on whole-genome sequencing reveals genetic diversity and population strucutre.</title>
        <authorList>
            <person name="Zhiqiu Y."/>
            <person name="Bin L."/>
            <person name="Lingyan J."/>
        </authorList>
    </citation>
    <scope>NUCLEOTIDE SEQUENCE [LARGE SCALE GENOMIC DNA]</scope>
    <source>
        <strain evidence="1 2">N2814</strain>
    </source>
</reference>
<comment type="caution">
    <text evidence="1">The sequence shown here is derived from an EMBL/GenBank/DDBJ whole genome shotgun (WGS) entry which is preliminary data.</text>
</comment>
<proteinExistence type="predicted"/>
<dbReference type="EMBL" id="VSIJ01000005">
    <property type="protein sequence ID" value="TXX67435.1"/>
    <property type="molecule type" value="Genomic_DNA"/>
</dbReference>